<comment type="caution">
    <text evidence="1">The sequence shown here is derived from an EMBL/GenBank/DDBJ whole genome shotgun (WGS) entry which is preliminary data.</text>
</comment>
<evidence type="ECO:0000313" key="1">
    <source>
        <dbReference type="EMBL" id="OBZ66257.1"/>
    </source>
</evidence>
<organism evidence="1 2">
    <name type="scientific">Grifola frondosa</name>
    <name type="common">Maitake</name>
    <name type="synonym">Polyporus frondosus</name>
    <dbReference type="NCBI Taxonomy" id="5627"/>
    <lineage>
        <taxon>Eukaryota</taxon>
        <taxon>Fungi</taxon>
        <taxon>Dikarya</taxon>
        <taxon>Basidiomycota</taxon>
        <taxon>Agaricomycotina</taxon>
        <taxon>Agaricomycetes</taxon>
        <taxon>Polyporales</taxon>
        <taxon>Grifolaceae</taxon>
        <taxon>Grifola</taxon>
    </lineage>
</organism>
<keyword evidence="2" id="KW-1185">Reference proteome</keyword>
<proteinExistence type="predicted"/>
<dbReference type="EMBL" id="LUGG01000032">
    <property type="protein sequence ID" value="OBZ66257.1"/>
    <property type="molecule type" value="Genomic_DNA"/>
</dbReference>
<sequence length="66" mass="6952">MEAFIPHSLGIPTDWHASISVSTAIPTLRFIPLLVECGVGIDAPPHSVLPRSDPSAFAGRVIFGVS</sequence>
<reference evidence="1 2" key="1">
    <citation type="submission" date="2016-03" db="EMBL/GenBank/DDBJ databases">
        <title>Whole genome sequencing of Grifola frondosa 9006-11.</title>
        <authorList>
            <person name="Min B."/>
            <person name="Park H."/>
            <person name="Kim J.-G."/>
            <person name="Cho H."/>
            <person name="Oh Y.-L."/>
            <person name="Kong W.-S."/>
            <person name="Choi I.-G."/>
        </authorList>
    </citation>
    <scope>NUCLEOTIDE SEQUENCE [LARGE SCALE GENOMIC DNA]</scope>
    <source>
        <strain evidence="1 2">9006-11</strain>
    </source>
</reference>
<protein>
    <submittedName>
        <fullName evidence="1">Uncharacterized protein</fullName>
    </submittedName>
</protein>
<dbReference type="Proteomes" id="UP000092993">
    <property type="component" value="Unassembled WGS sequence"/>
</dbReference>
<dbReference type="AlphaFoldDB" id="A0A1C7LQG2"/>
<accession>A0A1C7LQG2</accession>
<name>A0A1C7LQG2_GRIFR</name>
<evidence type="ECO:0000313" key="2">
    <source>
        <dbReference type="Proteomes" id="UP000092993"/>
    </source>
</evidence>
<gene>
    <name evidence="1" type="ORF">A0H81_13890</name>
</gene>